<evidence type="ECO:0000256" key="2">
    <source>
        <dbReference type="SAM" id="SignalP"/>
    </source>
</evidence>
<dbReference type="Pfam" id="PF16868">
    <property type="entry name" value="NMT1_3"/>
    <property type="match status" value="1"/>
</dbReference>
<organism evidence="3 4">
    <name type="scientific">Intestinimonas butyriciproducens</name>
    <dbReference type="NCBI Taxonomy" id="1297617"/>
    <lineage>
        <taxon>Bacteria</taxon>
        <taxon>Bacillati</taxon>
        <taxon>Bacillota</taxon>
        <taxon>Clostridia</taxon>
        <taxon>Eubacteriales</taxon>
        <taxon>Intestinimonas</taxon>
    </lineage>
</organism>
<accession>A0A0S2W0X9</accession>
<dbReference type="PANTHER" id="PTHR42941">
    <property type="entry name" value="SLL1037 PROTEIN"/>
    <property type="match status" value="1"/>
</dbReference>
<dbReference type="Proteomes" id="UP000064844">
    <property type="component" value="Chromosome"/>
</dbReference>
<dbReference type="AlphaFoldDB" id="A0A0S2W0X9"/>
<reference evidence="4" key="2">
    <citation type="submission" date="2015-04" db="EMBL/GenBank/DDBJ databases">
        <title>A butyrogenic pathway from the amino acid lysine in a human gut commensal.</title>
        <authorList>
            <person name="de Vos W.M."/>
            <person name="Bui N.T.P."/>
            <person name="Plugge C.M."/>
            <person name="Ritari J."/>
        </authorList>
    </citation>
    <scope>NUCLEOTIDE SEQUENCE [LARGE SCALE GENOMIC DNA]</scope>
    <source>
        <strain evidence="4">AF211</strain>
    </source>
</reference>
<dbReference type="eggNOG" id="COG2358">
    <property type="taxonomic scope" value="Bacteria"/>
</dbReference>
<dbReference type="Gene3D" id="3.40.190.10">
    <property type="entry name" value="Periplasmic binding protein-like II"/>
    <property type="match status" value="2"/>
</dbReference>
<protein>
    <submittedName>
        <fullName evidence="3">TRAP transporter solute receptor, TAXI family</fullName>
    </submittedName>
</protein>
<evidence type="ECO:0000313" key="3">
    <source>
        <dbReference type="EMBL" id="ALP93003.1"/>
    </source>
</evidence>
<gene>
    <name evidence="3" type="ORF">IB211_00608</name>
</gene>
<feature type="chain" id="PRO_5039650124" evidence="2">
    <location>
        <begin position="23"/>
        <end position="347"/>
    </location>
</feature>
<dbReference type="STRING" id="1297617.IB211_00608"/>
<dbReference type="PANTHER" id="PTHR42941:SF1">
    <property type="entry name" value="SLL1037 PROTEIN"/>
    <property type="match status" value="1"/>
</dbReference>
<feature type="region of interest" description="Disordered" evidence="1">
    <location>
        <begin position="28"/>
        <end position="51"/>
    </location>
</feature>
<evidence type="ECO:0000256" key="1">
    <source>
        <dbReference type="SAM" id="MobiDB-lite"/>
    </source>
</evidence>
<dbReference type="NCBIfam" id="TIGR02122">
    <property type="entry name" value="TRAP_TAXI"/>
    <property type="match status" value="1"/>
</dbReference>
<sequence length="347" mass="37204">MKKWTKLVCLFATMAIFLSACSGGSGSNTPAPANTNDASATTPAPANNGQREQVLFGTGTPGGVYEILGTGMVNILNQNLTDVEMVAVSPAQLQQLPAMLQSGEAAVGIGMACMFERAWAGTAEYAGNAQSDIMQVLGMYDNIYGILTLDSSPYYAVEDITEKTVVASTATNLTTIKQLITAAGTFDPEKVDYRVMSYAQAAEALGDGNADVIILTAYPYNGTLDSVASTKGVRFLTVSDETRAKHDELYPANTMMAVPADTYRGQTEERWAPTIYTVLYANKNLSEDIVYEMTKTLIENVDEIALTHPSGAGITLETTQRYLDGGIMKLDRMHPGAVKYFAENGVE</sequence>
<keyword evidence="4" id="KW-1185">Reference proteome</keyword>
<dbReference type="EMBL" id="CP011307">
    <property type="protein sequence ID" value="ALP93003.1"/>
    <property type="molecule type" value="Genomic_DNA"/>
</dbReference>
<dbReference type="KEGG" id="ibu:IB211_00608"/>
<dbReference type="SUPFAM" id="SSF53850">
    <property type="entry name" value="Periplasmic binding protein-like II"/>
    <property type="match status" value="1"/>
</dbReference>
<evidence type="ECO:0000313" key="4">
    <source>
        <dbReference type="Proteomes" id="UP000064844"/>
    </source>
</evidence>
<dbReference type="RefSeq" id="WP_058117051.1">
    <property type="nucleotide sequence ID" value="NZ_CP011307.1"/>
</dbReference>
<dbReference type="InterPro" id="IPR011852">
    <property type="entry name" value="TRAP_TAXI"/>
</dbReference>
<keyword evidence="2" id="KW-0732">Signal</keyword>
<feature type="signal peptide" evidence="2">
    <location>
        <begin position="1"/>
        <end position="22"/>
    </location>
</feature>
<name>A0A0S2W0X9_9FIRM</name>
<reference evidence="3 4" key="1">
    <citation type="journal article" date="2015" name="Nat. Commun.">
        <title>Production of butyrate from lysine and the Amadori product fructoselysine by a human gut commensal.</title>
        <authorList>
            <person name="Bui T.P."/>
            <person name="Ritari J."/>
            <person name="Boeren S."/>
            <person name="de Waard P."/>
            <person name="Plugge C.M."/>
            <person name="de Vos W.M."/>
        </authorList>
    </citation>
    <scope>NUCLEOTIDE SEQUENCE [LARGE SCALE GENOMIC DNA]</scope>
    <source>
        <strain evidence="3 4">AF211</strain>
    </source>
</reference>
<keyword evidence="3" id="KW-0675">Receptor</keyword>
<dbReference type="PROSITE" id="PS51257">
    <property type="entry name" value="PROKAR_LIPOPROTEIN"/>
    <property type="match status" value="1"/>
</dbReference>
<proteinExistence type="predicted"/>